<dbReference type="OrthoDB" id="2556847at2759"/>
<evidence type="ECO:0000313" key="4">
    <source>
        <dbReference type="Proteomes" id="UP001152803"/>
    </source>
</evidence>
<dbReference type="EMBL" id="JAFJMO010000002">
    <property type="protein sequence ID" value="KAJ8284636.1"/>
    <property type="molecule type" value="Genomic_DNA"/>
</dbReference>
<gene>
    <name evidence="3" type="ORF">COCON_G00034860</name>
</gene>
<feature type="region of interest" description="Disordered" evidence="1">
    <location>
        <begin position="283"/>
        <end position="308"/>
    </location>
</feature>
<accession>A0A9Q1DZB8</accession>
<evidence type="ECO:0000256" key="1">
    <source>
        <dbReference type="SAM" id="MobiDB-lite"/>
    </source>
</evidence>
<dbReference type="GO" id="GO:0016514">
    <property type="term" value="C:SWI/SNF complex"/>
    <property type="evidence" value="ECO:0007669"/>
    <property type="project" value="TreeGrafter"/>
</dbReference>
<organism evidence="3 4">
    <name type="scientific">Conger conger</name>
    <name type="common">Conger eel</name>
    <name type="synonym">Muraena conger</name>
    <dbReference type="NCBI Taxonomy" id="82655"/>
    <lineage>
        <taxon>Eukaryota</taxon>
        <taxon>Metazoa</taxon>
        <taxon>Chordata</taxon>
        <taxon>Craniata</taxon>
        <taxon>Vertebrata</taxon>
        <taxon>Euteleostomi</taxon>
        <taxon>Actinopterygii</taxon>
        <taxon>Neopterygii</taxon>
        <taxon>Teleostei</taxon>
        <taxon>Anguilliformes</taxon>
        <taxon>Congridae</taxon>
        <taxon>Conger</taxon>
    </lineage>
</organism>
<dbReference type="AlphaFoldDB" id="A0A9Q1DZB8"/>
<feature type="domain" description="GLTSCR protein conserved" evidence="2">
    <location>
        <begin position="556"/>
        <end position="656"/>
    </location>
</feature>
<keyword evidence="4" id="KW-1185">Reference proteome</keyword>
<proteinExistence type="predicted"/>
<dbReference type="Proteomes" id="UP001152803">
    <property type="component" value="Unassembled WGS sequence"/>
</dbReference>
<feature type="region of interest" description="Disordered" evidence="1">
    <location>
        <begin position="764"/>
        <end position="809"/>
    </location>
</feature>
<comment type="caution">
    <text evidence="3">The sequence shown here is derived from an EMBL/GenBank/DDBJ whole genome shotgun (WGS) entry which is preliminary data.</text>
</comment>
<dbReference type="GO" id="GO:0045893">
    <property type="term" value="P:positive regulation of DNA-templated transcription"/>
    <property type="evidence" value="ECO:0007669"/>
    <property type="project" value="TreeGrafter"/>
</dbReference>
<dbReference type="InterPro" id="IPR052438">
    <property type="entry name" value="Chromatin_remod/trans_coact"/>
</dbReference>
<dbReference type="InterPro" id="IPR015671">
    <property type="entry name" value="GSCR1_dom"/>
</dbReference>
<name>A0A9Q1DZB8_CONCO</name>
<dbReference type="PANTHER" id="PTHR15572:SF2">
    <property type="entry name" value="BRD4-INTERACTING CHROMATIN-REMODELING COMPLEX-ASSOCIATED PROTEIN-LIKE"/>
    <property type="match status" value="1"/>
</dbReference>
<dbReference type="Pfam" id="PF15249">
    <property type="entry name" value="GLTSCR1"/>
    <property type="match status" value="1"/>
</dbReference>
<feature type="compositionally biased region" description="Basic and acidic residues" evidence="1">
    <location>
        <begin position="706"/>
        <end position="728"/>
    </location>
</feature>
<reference evidence="3" key="1">
    <citation type="journal article" date="2023" name="Science">
        <title>Genome structures resolve the early diversification of teleost fishes.</title>
        <authorList>
            <person name="Parey E."/>
            <person name="Louis A."/>
            <person name="Montfort J."/>
            <person name="Bouchez O."/>
            <person name="Roques C."/>
            <person name="Iampietro C."/>
            <person name="Lluch J."/>
            <person name="Castinel A."/>
            <person name="Donnadieu C."/>
            <person name="Desvignes T."/>
            <person name="Floi Bucao C."/>
            <person name="Jouanno E."/>
            <person name="Wen M."/>
            <person name="Mejri S."/>
            <person name="Dirks R."/>
            <person name="Jansen H."/>
            <person name="Henkel C."/>
            <person name="Chen W.J."/>
            <person name="Zahm M."/>
            <person name="Cabau C."/>
            <person name="Klopp C."/>
            <person name="Thompson A.W."/>
            <person name="Robinson-Rechavi M."/>
            <person name="Braasch I."/>
            <person name="Lecointre G."/>
            <person name="Bobe J."/>
            <person name="Postlethwait J.H."/>
            <person name="Berthelot C."/>
            <person name="Roest Crollius H."/>
            <person name="Guiguen Y."/>
        </authorList>
    </citation>
    <scope>NUCLEOTIDE SEQUENCE</scope>
    <source>
        <strain evidence="3">Concon-B</strain>
    </source>
</reference>
<sequence>MDDEDARCLLDIIGDVQALNDYLHGSNSKSINEDDVTNTTIGSANSFFISNSGDGGSTLKDGGGSLPSVGVPDGAGLQLPNNLRFMEEELGEALPSGAELGEEQPFDILQKSLQEADITEQTLAQEALLESPPAPAPFAQQLVSGGFGGAIGAGPSPLPFSGAQSQGVLQQVSQQPLHNGTAGHIQVLGAFGGAPSVMAINSLERPQIVLRPGAGGGGGGQGGMFAPPVTGQVGVPFKASGTSIPLQNIIIQQGGPSPQALIRPIQPKPLQVGGQTVYNISGLGLQAPPAATPPQPGGSSQPPQPQMKVVNHSGNIMIQSPLGQQQQQPPPSQFLLPASLSLTPTTSAQGLQALNGQILQTSDRTSTSTTYSILTNHSAAVQLVAGQSFAGQLIVNQGVVPGGAGQAAQVSWATAGGAKVWAGLPGNVPPGAAVQNRFTLVSSTGPQMVEGGAPGPQGQQQVSVSLGQSVLVPLTQAPVPAGHAVSETYTFSSSQDFSSVTPQFISLPGNKVLKTVMPLNQVDSTNTTNAQLSSQKRPAPQQLTKGIMVLQQLRRDQAKVLAADRLPFSSFEDAAHQLLPYHVYQGGLPTNEDFKNVDEEFEMAATHVLKRTQSMLNKYRRLLLVDAERTSPSSEMVMIDRTFNQEERSDLTRDKRLALVDPDGFLEDFCCLVKPECVSSAGLETCPVGVNELQPTSPCLPRMGHHHGDLKDTGTRQADQKDPAHRTEQQPGCKDPGWEGPEVSLSEHLETAIKSILDLKKTRRRSYVGQVPPATPSSTQHHAPLPPQGRGSEKPLPSEHSQAPMATHTDSVLEAAVNSILEC</sequence>
<evidence type="ECO:0000313" key="3">
    <source>
        <dbReference type="EMBL" id="KAJ8284636.1"/>
    </source>
</evidence>
<dbReference type="PANTHER" id="PTHR15572">
    <property type="entry name" value="GLIOMA TUMOR SUPPRESSOR CANDIDATE REGION GENE 1"/>
    <property type="match status" value="1"/>
</dbReference>
<protein>
    <recommendedName>
        <fullName evidence="2">GLTSCR protein conserved domain-containing protein</fullName>
    </recommendedName>
</protein>
<feature type="region of interest" description="Disordered" evidence="1">
    <location>
        <begin position="699"/>
        <end position="742"/>
    </location>
</feature>
<evidence type="ECO:0000259" key="2">
    <source>
        <dbReference type="Pfam" id="PF15249"/>
    </source>
</evidence>